<dbReference type="OrthoDB" id="6105682at2"/>
<proteinExistence type="predicted"/>
<dbReference type="EMBL" id="QPJQ01000012">
    <property type="protein sequence ID" value="RCX03495.1"/>
    <property type="molecule type" value="Genomic_DNA"/>
</dbReference>
<accession>A0A369A2S4</accession>
<evidence type="ECO:0000313" key="1">
    <source>
        <dbReference type="EMBL" id="RCX03495.1"/>
    </source>
</evidence>
<reference evidence="1 2" key="1">
    <citation type="submission" date="2018-07" db="EMBL/GenBank/DDBJ databases">
        <title>Genomic Encyclopedia of Type Strains, Phase III (KMG-III): the genomes of soil and plant-associated and newly described type strains.</title>
        <authorList>
            <person name="Whitman W."/>
        </authorList>
    </citation>
    <scope>NUCLEOTIDE SEQUENCE [LARGE SCALE GENOMIC DNA]</scope>
    <source>
        <strain evidence="1 2">CECT 7731</strain>
    </source>
</reference>
<sequence length="158" mass="17889">MINDRGLATRSLSNKDTGLIYDMISMCFDGFFANVTLSEQVDNTLDKHGFKKLSNLFRRLADRLLSFVGNVLEDSKLMTQDAGRITSEYLAALSANTGQDLVNRVMLVNEQGLKRIEALLRQLGDKVFANIIADYLVFLRRGLDNVKQWRSNAKVIQR</sequence>
<protein>
    <submittedName>
        <fullName evidence="1">Uncharacterized protein</fullName>
    </submittedName>
</protein>
<dbReference type="AlphaFoldDB" id="A0A369A2S4"/>
<comment type="caution">
    <text evidence="1">The sequence shown here is derived from an EMBL/GenBank/DDBJ whole genome shotgun (WGS) entry which is preliminary data.</text>
</comment>
<dbReference type="Proteomes" id="UP000253506">
    <property type="component" value="Unassembled WGS sequence"/>
</dbReference>
<gene>
    <name evidence="1" type="ORF">DFP77_11233</name>
</gene>
<name>A0A369A2S4_9GAMM</name>
<dbReference type="RefSeq" id="WP_114411815.1">
    <property type="nucleotide sequence ID" value="NZ_QPJQ01000012.1"/>
</dbReference>
<evidence type="ECO:0000313" key="2">
    <source>
        <dbReference type="Proteomes" id="UP000253506"/>
    </source>
</evidence>
<organism evidence="1 2">
    <name type="scientific">Marinomonas foliarum</name>
    <dbReference type="NCBI Taxonomy" id="491950"/>
    <lineage>
        <taxon>Bacteria</taxon>
        <taxon>Pseudomonadati</taxon>
        <taxon>Pseudomonadota</taxon>
        <taxon>Gammaproteobacteria</taxon>
        <taxon>Oceanospirillales</taxon>
        <taxon>Oceanospirillaceae</taxon>
        <taxon>Marinomonas</taxon>
    </lineage>
</organism>